<evidence type="ECO:0000313" key="3">
    <source>
        <dbReference type="EMBL" id="KAF7355840.1"/>
    </source>
</evidence>
<evidence type="ECO:0000256" key="1">
    <source>
        <dbReference type="SAM" id="Coils"/>
    </source>
</evidence>
<feature type="region of interest" description="Disordered" evidence="2">
    <location>
        <begin position="1"/>
        <end position="30"/>
    </location>
</feature>
<dbReference type="Proteomes" id="UP000620124">
    <property type="component" value="Unassembled WGS sequence"/>
</dbReference>
<protein>
    <submittedName>
        <fullName evidence="3">Calcium-binding and coiled-coil domain-containing protein 1</fullName>
    </submittedName>
</protein>
<feature type="compositionally biased region" description="Basic and acidic residues" evidence="2">
    <location>
        <begin position="1"/>
        <end position="11"/>
    </location>
</feature>
<sequence length="886" mass="99306">MSLNAAEREGEGNANAVTPVTYHDKEKGERVDFPKENLAPTGVDGLIFTAQQKSHCKPFARHHPSTSFSIGPKSFYSMADDDFKRFSTLSKPANDYSLCPSSAMLSSSCPSFPMPRSPSPTPLFLKPDINRESSSSHVVHSAAEPEPNPFRANATPGGESEHAQKASKEENLICSLKTQLAVRTELCGRFKTDLRARDELVEVLGKKLREVEGEEARKRSVVKEWKKKVVELERTCRYLEEEVEGSRQESMERSILDEASSQALKILHRQIAGLERDKESSKRREERFRNEVATLEVQLRQRNDDAMRPKETLWSRDESVRELEARIHEAKAREQEIMGNLSIGLIDGKALKNQLKNTTMARDRCNDENREGDGKAESGWEQEKAHLLTVVDNAKLENAGLGAELHDHKQRLKEQDDKLAMLKSELDARYDHSKHAAEKMEAVEAAKRTADEERDILHAKIAQLEDELIVMKAEYVEFKASRLELENVLQGLREAEEALEKKCQENRDQDNHVQILQQSLQAREDRVVELERDLQYAQDNVVRLQEEIRLRDEEAANYSQHVHDLWDVKEALENEREELLGLNSDQDGHLEALRQTLQTREDRIVELDQERQYALDNVTRLEENIRRRDAETAEYSQRILEREAAAEALREQMSRMKRENVSALEAVTAAQTAEAQKQTRAARELKEEIERLRGQIQDQKQESADKEIKIVQLTKQRAQDKEDLQGLNIALDSKQQELELLKRGKGSRIFNTPSLGSTPASVLSDAGTKCGSVNGVRMAALVQKSSINNRSALDNSTSIPGPCALGSMAPRAPGSMAPRAPGMRPRTSGSDTPTPPAPAVHDKSISLRSVSANLVSPPSTTIGGARRVVSATLQPPTAGVTNVGTA</sequence>
<dbReference type="EMBL" id="JACAZI010000007">
    <property type="protein sequence ID" value="KAF7355840.1"/>
    <property type="molecule type" value="Genomic_DNA"/>
</dbReference>
<name>A0A8H7CZD3_9AGAR</name>
<evidence type="ECO:0000256" key="2">
    <source>
        <dbReference type="SAM" id="MobiDB-lite"/>
    </source>
</evidence>
<evidence type="ECO:0000313" key="4">
    <source>
        <dbReference type="Proteomes" id="UP000620124"/>
    </source>
</evidence>
<gene>
    <name evidence="3" type="ORF">MVEN_00912300</name>
</gene>
<comment type="caution">
    <text evidence="3">The sequence shown here is derived from an EMBL/GenBank/DDBJ whole genome shotgun (WGS) entry which is preliminary data.</text>
</comment>
<reference evidence="3" key="1">
    <citation type="submission" date="2020-05" db="EMBL/GenBank/DDBJ databases">
        <title>Mycena genomes resolve the evolution of fungal bioluminescence.</title>
        <authorList>
            <person name="Tsai I.J."/>
        </authorList>
    </citation>
    <scope>NUCLEOTIDE SEQUENCE</scope>
    <source>
        <strain evidence="3">CCC161011</strain>
    </source>
</reference>
<keyword evidence="1" id="KW-0175">Coiled coil</keyword>
<feature type="compositionally biased region" description="Low complexity" evidence="2">
    <location>
        <begin position="134"/>
        <end position="144"/>
    </location>
</feature>
<feature type="region of interest" description="Disordered" evidence="2">
    <location>
        <begin position="791"/>
        <end position="841"/>
    </location>
</feature>
<feature type="coiled-coil region" evidence="1">
    <location>
        <begin position="590"/>
        <end position="744"/>
    </location>
</feature>
<keyword evidence="4" id="KW-1185">Reference proteome</keyword>
<feature type="coiled-coil region" evidence="1">
    <location>
        <begin position="222"/>
        <end position="340"/>
    </location>
</feature>
<feature type="coiled-coil region" evidence="1">
    <location>
        <begin position="391"/>
        <end position="547"/>
    </location>
</feature>
<accession>A0A8H7CZD3</accession>
<organism evidence="3 4">
    <name type="scientific">Mycena venus</name>
    <dbReference type="NCBI Taxonomy" id="2733690"/>
    <lineage>
        <taxon>Eukaryota</taxon>
        <taxon>Fungi</taxon>
        <taxon>Dikarya</taxon>
        <taxon>Basidiomycota</taxon>
        <taxon>Agaricomycotina</taxon>
        <taxon>Agaricomycetes</taxon>
        <taxon>Agaricomycetidae</taxon>
        <taxon>Agaricales</taxon>
        <taxon>Marasmiineae</taxon>
        <taxon>Mycenaceae</taxon>
        <taxon>Mycena</taxon>
    </lineage>
</organism>
<dbReference type="OrthoDB" id="2593174at2759"/>
<dbReference type="AlphaFoldDB" id="A0A8H7CZD3"/>
<proteinExistence type="predicted"/>
<feature type="region of interest" description="Disordered" evidence="2">
    <location>
        <begin position="134"/>
        <end position="167"/>
    </location>
</feature>